<proteinExistence type="predicted"/>
<dbReference type="RefSeq" id="WP_369778836.1">
    <property type="nucleotide sequence ID" value="NZ_CP165727.1"/>
</dbReference>
<dbReference type="EMBL" id="CP165727">
    <property type="protein sequence ID" value="XDV66311.1"/>
    <property type="molecule type" value="Genomic_DNA"/>
</dbReference>
<evidence type="ECO:0008006" key="2">
    <source>
        <dbReference type="Google" id="ProtNLM"/>
    </source>
</evidence>
<organism evidence="1">
    <name type="scientific">Streptomyces sp. R33</name>
    <dbReference type="NCBI Taxonomy" id="3238629"/>
    <lineage>
        <taxon>Bacteria</taxon>
        <taxon>Bacillati</taxon>
        <taxon>Actinomycetota</taxon>
        <taxon>Actinomycetes</taxon>
        <taxon>Kitasatosporales</taxon>
        <taxon>Streptomycetaceae</taxon>
        <taxon>Streptomyces</taxon>
    </lineage>
</organism>
<accession>A0AB39YA03</accession>
<gene>
    <name evidence="1" type="ORF">AB5J51_27000</name>
</gene>
<dbReference type="AlphaFoldDB" id="A0AB39YA03"/>
<name>A0AB39YA03_9ACTN</name>
<protein>
    <recommendedName>
        <fullName evidence="2">Head-to-tail stopper</fullName>
    </recommendedName>
</protein>
<sequence length="105" mass="11394">MSTIPGWLLRHTVTIEAYIGDSAYSPLYAAPVTARAFVEEKVRTVRNRDGEEVVSSTTVYLLPTQDCPPESRVTTHTGRTASVITSALHDGGGLPTPDHREVTLT</sequence>
<reference evidence="1" key="1">
    <citation type="submission" date="2024-08" db="EMBL/GenBank/DDBJ databases">
        <authorList>
            <person name="Yu S.T."/>
        </authorList>
    </citation>
    <scope>NUCLEOTIDE SEQUENCE</scope>
    <source>
        <strain evidence="1">R33</strain>
    </source>
</reference>
<evidence type="ECO:0000313" key="1">
    <source>
        <dbReference type="EMBL" id="XDV66311.1"/>
    </source>
</evidence>